<reference evidence="4" key="2">
    <citation type="submission" date="2013-07" db="EMBL/GenBank/DDBJ databases">
        <authorList>
            <person name="Morais-Silva F.O."/>
            <person name="Rezende A.M."/>
            <person name="Pimentel C."/>
            <person name="Resende D.M."/>
            <person name="Santos C.I."/>
            <person name="Clemente C."/>
            <person name="de Oliveira L.M."/>
            <person name="da Silva S.M."/>
            <person name="Costa D.A."/>
            <person name="Varela-Raposo A."/>
            <person name="Horacio E.C.A."/>
            <person name="Matos M."/>
            <person name="Flores O."/>
            <person name="Ruiz J.C."/>
            <person name="Rodrigues-Pousada C."/>
        </authorList>
    </citation>
    <scope>NUCLEOTIDE SEQUENCE [LARGE SCALE GENOMIC DNA]</scope>
    <source>
        <strain evidence="4">ATCC 19364 / DSM 1382 / NCIMB 9332 / VKM B-1759</strain>
    </source>
</reference>
<keyword evidence="4" id="KW-1185">Reference proteome</keyword>
<dbReference type="EMBL" id="CP006585">
    <property type="protein sequence ID" value="AGW12015.1"/>
    <property type="molecule type" value="Genomic_DNA"/>
</dbReference>
<dbReference type="eggNOG" id="COG4972">
    <property type="taxonomic scope" value="Bacteria"/>
</dbReference>
<dbReference type="PANTHER" id="PTHR32432">
    <property type="entry name" value="CELL DIVISION PROTEIN FTSA-RELATED"/>
    <property type="match status" value="1"/>
</dbReference>
<name>T2G602_MEGG1</name>
<dbReference type="PANTHER" id="PTHR32432:SF3">
    <property type="entry name" value="ETHANOLAMINE UTILIZATION PROTEIN EUTJ"/>
    <property type="match status" value="1"/>
</dbReference>
<dbReference type="InterPro" id="IPR050696">
    <property type="entry name" value="FtsA/MreB"/>
</dbReference>
<keyword evidence="2" id="KW-0812">Transmembrane</keyword>
<dbReference type="HOGENOM" id="CLU_010758_0_0_7"/>
<feature type="transmembrane region" description="Helical" evidence="2">
    <location>
        <begin position="497"/>
        <end position="518"/>
    </location>
</feature>
<evidence type="ECO:0000256" key="2">
    <source>
        <dbReference type="SAM" id="Phobius"/>
    </source>
</evidence>
<feature type="compositionally biased region" description="Low complexity" evidence="1">
    <location>
        <begin position="33"/>
        <end position="60"/>
    </location>
</feature>
<feature type="region of interest" description="Disordered" evidence="1">
    <location>
        <begin position="1"/>
        <end position="82"/>
    </location>
</feature>
<evidence type="ECO:0000256" key="1">
    <source>
        <dbReference type="SAM" id="MobiDB-lite"/>
    </source>
</evidence>
<accession>T2G602</accession>
<evidence type="ECO:0008006" key="5">
    <source>
        <dbReference type="Google" id="ProtNLM"/>
    </source>
</evidence>
<dbReference type="AlphaFoldDB" id="T2G602"/>
<organism evidence="3 4">
    <name type="scientific">Megalodesulfovibrio gigas (strain ATCC 19364 / DSM 1382 / NCIMB 9332 / VKM B-1759)</name>
    <name type="common">Desulfovibrio gigas</name>
    <dbReference type="NCBI Taxonomy" id="1121448"/>
    <lineage>
        <taxon>Bacteria</taxon>
        <taxon>Pseudomonadati</taxon>
        <taxon>Thermodesulfobacteriota</taxon>
        <taxon>Desulfovibrionia</taxon>
        <taxon>Desulfovibrionales</taxon>
        <taxon>Desulfovibrionaceae</taxon>
        <taxon>Megalodesulfovibrio</taxon>
    </lineage>
</organism>
<dbReference type="Gene3D" id="3.30.420.40">
    <property type="match status" value="2"/>
</dbReference>
<keyword evidence="2" id="KW-1133">Transmembrane helix</keyword>
<dbReference type="Proteomes" id="UP000016587">
    <property type="component" value="Chromosome"/>
</dbReference>
<dbReference type="Gene3D" id="3.30.1490.300">
    <property type="match status" value="1"/>
</dbReference>
<gene>
    <name evidence="3" type="ORF">DGI_0077</name>
</gene>
<proteinExistence type="predicted"/>
<dbReference type="OrthoDB" id="5414910at2"/>
<evidence type="ECO:0000313" key="4">
    <source>
        <dbReference type="Proteomes" id="UP000016587"/>
    </source>
</evidence>
<dbReference type="STRING" id="1121448.DGI_0077"/>
<reference evidence="3 4" key="1">
    <citation type="journal article" date="2013" name="J. Bacteriol.">
        <title>Roles of HynAB and Ech, the only two hydrogenases found in the model sulfate reducer Desulfovibrio gigas.</title>
        <authorList>
            <person name="Morais-Silva F.O."/>
            <person name="Santos C.I."/>
            <person name="Rodrigues R."/>
            <person name="Pereira I.A."/>
            <person name="Rodrigues-Pousada C."/>
        </authorList>
    </citation>
    <scope>NUCLEOTIDE SEQUENCE [LARGE SCALE GENOMIC DNA]</scope>
    <source>
        <strain evidence="4">ATCC 19364 / DSM 1382 / NCIMB 9332 / VKM B-1759</strain>
    </source>
</reference>
<dbReference type="RefSeq" id="WP_021758577.1">
    <property type="nucleotide sequence ID" value="NC_022444.1"/>
</dbReference>
<feature type="compositionally biased region" description="Basic and acidic residues" evidence="1">
    <location>
        <begin position="12"/>
        <end position="27"/>
    </location>
</feature>
<keyword evidence="2" id="KW-0472">Membrane</keyword>
<sequence length="685" mass="74072">MAAGGKTTSTERLLDIIRGKGKGEAEARPAAPPSRAAQAAGSPADSQAGPPAAKAKAPGGRFASLASRASAPVGKGKGKGGGAVKGGGAGLVLGVDIGPDCLRLAKVSQSGGRSRLLGVSRVPYTANEHPESPEFAGFLAAELRKFAGNTKGADCWSLISSAKAELWHVLIPKVSRGQIQEAVYWTVKREKQFDEREFLLDFEVQGEVMDKGQPKLSIMVYLAPRKQVEDLKALFARAGVKLAGATISPIGIQTLFRSRWISPGVKTYAHLYVGRNWSRIDILIDDNIVLSRGIKAGTNSMVEALMENYNMMGRGGSDISMPGDSVINLQLDDDMMLAPSAPPRALTVEQAKGVLRAKLLGQAMPPHEAGAEISEQDVLRMIRPAVERLVRQVERTFEYHTTTMGKERVEKIFFSGEICTNQLLIDFIQSQLGIANALLDPLAPGGQAGIDAAGGLPASERLDYNLVVALGLSSNAITPNLLFTYKDKEKQRQLQRVDLVVFIGFLAAVALLGGIFFWQQTVISSRQAELQVQQARLANYVPQATEGELLNWARKVNEKNKQLKRAAKIFESLSVFKELSELTPSEVRIVSMDMEYGADIQTAVPQTSGKRPASAKAPTSRVSRLLILDGVVLGNPENYDLVLTSFLIRLENSKLFGLPIIHKRSVEEFSTSGPVLRFTVHINMV</sequence>
<evidence type="ECO:0000313" key="3">
    <source>
        <dbReference type="EMBL" id="AGW12015.1"/>
    </source>
</evidence>
<feature type="compositionally biased region" description="Polar residues" evidence="1">
    <location>
        <begin position="1"/>
        <end position="11"/>
    </location>
</feature>
<protein>
    <recommendedName>
        <fullName evidence="5">Type IV pilus assembly protein PilM</fullName>
    </recommendedName>
</protein>
<dbReference type="KEGG" id="dgg:DGI_0077"/>
<dbReference type="PATRIC" id="fig|1121448.10.peg.76"/>